<dbReference type="InterPro" id="IPR007253">
    <property type="entry name" value="Cell_wall-bd_2"/>
</dbReference>
<dbReference type="Proteomes" id="UP000184604">
    <property type="component" value="Chromosome"/>
</dbReference>
<sequence>MSKKGTKALASAALMSLVLTTALSAGPVKAAAGEVTRTSGADRYATAAQVAKSNWTTTDNVVLVSGEGYADSVSASALAKKLDAPILLTTPDTLSSDAESAIEQLKPKNIYVIGGNASISQSIRNNLKTDYNLVELGGANRYETNVAVAEKLVELGVSASEVLVVGGEGFSDALSVAPVAAAKGQILLLANNNQSSIQSVIDFVKDKGSKVTVVGTKNVINDTIYSALGASTRVDGGTDRFATNINVLKEFKDSLKNDKLYVANASAATPDNLYADALVASALAGKYTAPLVLVDKDESDATDNAVDYIKDNATTSTDLNVIGGTGVVSDSIVKAINDAVNPDNPDNDAEVSSISAVNLNQIKVVFSDEVDEDTAEEVGSYKVDGTALVEQGDTYDENGDGDREAKAVLQDDNKTVLITLAKPRKQSDDVDITVKKGILSADKSKSISEFTQSVTFSDTTTPTIESVKVRGNSKITVKFSEPLNLKTISSLKSKFKIDGQNISSMGLDESNSEIKDPVIGNNGEIWSDEVEFYFSSELEAGNRTLKISDGDDKSGSETGLLSDAAGFPFKESTEDFNVDEVTGEPEIVSIKAEDSGKVYVNFDRPMDEKTATKLANYKINGDLVSDESNAKIELKEDDSQVKITGVSGLLNKNSNTLYVDDNVKDAYGNNVAEDTYESFDLEEDDTKPTVSSVYVLDDDTIRVRFSKDVNAVEATDTSNYKIKDSSGTDISETIEDITIPGKSGDPDEDDSTDVVDINFEDDLTESSYTITIKNITDMTSSENEMDEYTETIDGAEDIVPKVDSVTKGASDQKVVVQFSKEMDASSIQELSNYKYRNGNGDLKALPSDTEIEASSDNKSAIIEFPSNYTVRTGADEDDGYGDNDVIEIDVLTGVEDTEGNALEISIAKAIEEATDVTAVKANSVKVYYDEDDKDELRVSFKCTKSIDEFNASDFALNGVKPDTQTRDGELLILIYNTDESIQAVKAGGVNAKLTIRTNDGKTAESTTDVSGKPIAVEVDSEGNAIAGTITPYSYQAGPRLVSEPEDAWTATVNNTEALVNIVFDTPIYKTSVNPDDFTFKVGGKTIDADDVDISANDPKTVVFKFTDSDSIKQFKNNSTVKISVDKNKATEITTEKDRDGEYAHYVPDDDDVADDAVTIDIGAVDDNNDTTAPTLTETTATGVVGTAIDLTQYFNDNVTASNALTYKVNGTAISGTGYTPTAAGTFKVTATDAAGNTSGELTITVTGETDAFITGAEYSEELLSSNLYVTVTDASKVTGVTVNGTALVLDERYAIEDGKVKITFPQGTAKSAIGTVVIKTADGDHILDADIIQ</sequence>
<dbReference type="Pfam" id="PF04122">
    <property type="entry name" value="CW_binding_2"/>
    <property type="match status" value="3"/>
</dbReference>
<accession>A0A1L5FBG0</accession>
<keyword evidence="1 2" id="KW-0732">Signal</keyword>
<proteinExistence type="predicted"/>
<dbReference type="PANTHER" id="PTHR30032">
    <property type="entry name" value="N-ACETYLMURAMOYL-L-ALANINE AMIDASE-RELATED"/>
    <property type="match status" value="1"/>
</dbReference>
<dbReference type="EMBL" id="CP018335">
    <property type="protein sequence ID" value="APM40345.1"/>
    <property type="molecule type" value="Genomic_DNA"/>
</dbReference>
<organism evidence="3 4">
    <name type="scientific">Clostridium kluyveri</name>
    <dbReference type="NCBI Taxonomy" id="1534"/>
    <lineage>
        <taxon>Bacteria</taxon>
        <taxon>Bacillati</taxon>
        <taxon>Bacillota</taxon>
        <taxon>Clostridia</taxon>
        <taxon>Eubacteriales</taxon>
        <taxon>Clostridiaceae</taxon>
        <taxon>Clostridium</taxon>
    </lineage>
</organism>
<dbReference type="Gene3D" id="2.60.40.1220">
    <property type="match status" value="5"/>
</dbReference>
<evidence type="ECO:0000313" key="4">
    <source>
        <dbReference type="Proteomes" id="UP000184604"/>
    </source>
</evidence>
<dbReference type="OrthoDB" id="2077808at2"/>
<dbReference type="RefSeq" id="WP_073539943.1">
    <property type="nucleotide sequence ID" value="NZ_CP018335.1"/>
</dbReference>
<dbReference type="PANTHER" id="PTHR30032:SF8">
    <property type="entry name" value="GERMINATION-SPECIFIC N-ACETYLMURAMOYL-L-ALANINE AMIDASE"/>
    <property type="match status" value="1"/>
</dbReference>
<gene>
    <name evidence="3" type="ORF">BS101_17195</name>
</gene>
<feature type="signal peptide" evidence="2">
    <location>
        <begin position="1"/>
        <end position="25"/>
    </location>
</feature>
<evidence type="ECO:0000313" key="3">
    <source>
        <dbReference type="EMBL" id="APM40345.1"/>
    </source>
</evidence>
<evidence type="ECO:0000256" key="1">
    <source>
        <dbReference type="ARBA" id="ARBA00022729"/>
    </source>
</evidence>
<dbReference type="InterPro" id="IPR051922">
    <property type="entry name" value="Bact_Sporulation_Assoc"/>
</dbReference>
<feature type="chain" id="PRO_5039126058" evidence="2">
    <location>
        <begin position="26"/>
        <end position="1333"/>
    </location>
</feature>
<name>A0A1L5FBG0_CLOKL</name>
<dbReference type="InterPro" id="IPR014755">
    <property type="entry name" value="Cu-Rt/internalin_Ig-like"/>
</dbReference>
<reference evidence="3 4" key="1">
    <citation type="submission" date="2016-12" db="EMBL/GenBank/DDBJ databases">
        <title>Complete genome sequence of Clostridium kluyveri JZZ isolated from the pit mud of a Chinese flavor liquor-making factory.</title>
        <authorList>
            <person name="Wang Y."/>
        </authorList>
    </citation>
    <scope>NUCLEOTIDE SEQUENCE [LARGE SCALE GENOMIC DNA]</scope>
    <source>
        <strain evidence="3 4">JZZ</strain>
    </source>
</reference>
<protein>
    <submittedName>
        <fullName evidence="3">Uncharacterized protein</fullName>
    </submittedName>
</protein>
<dbReference type="Gene3D" id="3.40.50.12090">
    <property type="match status" value="2"/>
</dbReference>
<evidence type="ECO:0000256" key="2">
    <source>
        <dbReference type="SAM" id="SignalP"/>
    </source>
</evidence>